<evidence type="ECO:0000313" key="4">
    <source>
        <dbReference type="Proteomes" id="UP000002669"/>
    </source>
</evidence>
<dbReference type="HOGENOM" id="CLU_058866_0_0_1"/>
<feature type="transmembrane region" description="Helical" evidence="1">
    <location>
        <begin position="244"/>
        <end position="262"/>
    </location>
</feature>
<dbReference type="InParanoid" id="E4UTR6"/>
<keyword evidence="1" id="KW-1133">Transmembrane helix</keyword>
<dbReference type="Proteomes" id="UP000002669">
    <property type="component" value="Unassembled WGS sequence"/>
</dbReference>
<evidence type="ECO:0000256" key="1">
    <source>
        <dbReference type="SAM" id="Phobius"/>
    </source>
</evidence>
<dbReference type="Pfam" id="PF23584">
    <property type="entry name" value="DUF7136"/>
    <property type="match status" value="1"/>
</dbReference>
<protein>
    <recommendedName>
        <fullName evidence="2">DUF7136 domain-containing protein</fullName>
    </recommendedName>
</protein>
<keyword evidence="1" id="KW-0472">Membrane</keyword>
<name>E4UTR6_ARTGP</name>
<dbReference type="InterPro" id="IPR055560">
    <property type="entry name" value="DUF7136"/>
</dbReference>
<accession>E4UTR6</accession>
<evidence type="ECO:0000313" key="3">
    <source>
        <dbReference type="EMBL" id="EFR01559.1"/>
    </source>
</evidence>
<reference evidence="4" key="1">
    <citation type="journal article" date="2012" name="MBio">
        <title>Comparative genome analysis of Trichophyton rubrum and related dermatophytes reveals candidate genes involved in infection.</title>
        <authorList>
            <person name="Martinez D.A."/>
            <person name="Oliver B.G."/>
            <person name="Graeser Y."/>
            <person name="Goldberg J.M."/>
            <person name="Li W."/>
            <person name="Martinez-Rossi N.M."/>
            <person name="Monod M."/>
            <person name="Shelest E."/>
            <person name="Barton R.C."/>
            <person name="Birch E."/>
            <person name="Brakhage A.A."/>
            <person name="Chen Z."/>
            <person name="Gurr S.J."/>
            <person name="Heiman D."/>
            <person name="Heitman J."/>
            <person name="Kosti I."/>
            <person name="Rossi A."/>
            <person name="Saif S."/>
            <person name="Samalova M."/>
            <person name="Saunders C.W."/>
            <person name="Shea T."/>
            <person name="Summerbell R.C."/>
            <person name="Xu J."/>
            <person name="Young S."/>
            <person name="Zeng Q."/>
            <person name="Birren B.W."/>
            <person name="Cuomo C.A."/>
            <person name="White T.C."/>
        </authorList>
    </citation>
    <scope>NUCLEOTIDE SEQUENCE [LARGE SCALE GENOMIC DNA]</scope>
    <source>
        <strain evidence="4">ATCC MYA-4604 / CBS 118893</strain>
    </source>
</reference>
<dbReference type="OMA" id="WEFVWRM"/>
<keyword evidence="4" id="KW-1185">Reference proteome</keyword>
<dbReference type="GeneID" id="10029683"/>
<dbReference type="EMBL" id="DS989824">
    <property type="protein sequence ID" value="EFR01559.1"/>
    <property type="molecule type" value="Genomic_DNA"/>
</dbReference>
<organism evidence="4">
    <name type="scientific">Arthroderma gypseum (strain ATCC MYA-4604 / CBS 118893)</name>
    <name type="common">Microsporum gypseum</name>
    <dbReference type="NCBI Taxonomy" id="535722"/>
    <lineage>
        <taxon>Eukaryota</taxon>
        <taxon>Fungi</taxon>
        <taxon>Dikarya</taxon>
        <taxon>Ascomycota</taxon>
        <taxon>Pezizomycotina</taxon>
        <taxon>Eurotiomycetes</taxon>
        <taxon>Eurotiomycetidae</taxon>
        <taxon>Onygenales</taxon>
        <taxon>Arthrodermataceae</taxon>
        <taxon>Nannizzia</taxon>
    </lineage>
</organism>
<dbReference type="RefSeq" id="XP_003174389.1">
    <property type="nucleotide sequence ID" value="XM_003174341.1"/>
</dbReference>
<dbReference type="eggNOG" id="ENOG502SP4D">
    <property type="taxonomic scope" value="Eukaryota"/>
</dbReference>
<sequence length="265" mass="29243">MDAPTPTFPQIVEMDLIFPRNDTYESIPLMPVVFAIQNFYVSKPLFLRISYSLEQNPYINGPNVNGHLYLDNADFHNDSDPYFLYSWTHNYNTTVGTWNFIWEWSVGNCSSAYDPAEPFEPLHIGNTGGLNYLRFTTKHGAKMPDLAAASQDGHCDKLPAHTFNITEVLEVPLGTRYYNNQPSCPALSTITPTPNPCRVKIDPTAASSISYAIQSKACVGGSSPYVTCPPGVELWSSARGAAQLLPGAVLLVAIFAWVVLMIESV</sequence>
<feature type="domain" description="DUF7136" evidence="2">
    <location>
        <begin position="7"/>
        <end position="228"/>
    </location>
</feature>
<dbReference type="VEuPathDB" id="FungiDB:MGYG_04561"/>
<dbReference type="STRING" id="535722.E4UTR6"/>
<dbReference type="AlphaFoldDB" id="E4UTR6"/>
<keyword evidence="1" id="KW-0812">Transmembrane</keyword>
<gene>
    <name evidence="3" type="ORF">MGYG_04561</name>
</gene>
<proteinExistence type="predicted"/>
<evidence type="ECO:0000259" key="2">
    <source>
        <dbReference type="Pfam" id="PF23584"/>
    </source>
</evidence>
<dbReference type="OrthoDB" id="4173059at2759"/>